<evidence type="ECO:0000256" key="9">
    <source>
        <dbReference type="ARBA" id="ARBA00023125"/>
    </source>
</evidence>
<dbReference type="PANTHER" id="PTHR22993:SF9">
    <property type="entry name" value="FORMAMIDOPYRIMIDINE-DNA GLYCOSYLASE"/>
    <property type="match status" value="1"/>
</dbReference>
<dbReference type="HAMAP" id="MF_00103">
    <property type="entry name" value="Fapy_DNA_glycosyl"/>
    <property type="match status" value="1"/>
</dbReference>
<feature type="binding site" evidence="15">
    <location>
        <position position="156"/>
    </location>
    <ligand>
        <name>DNA</name>
        <dbReference type="ChEBI" id="CHEBI:16991"/>
    </ligand>
</feature>
<dbReference type="SUPFAM" id="SSF46946">
    <property type="entry name" value="S13-like H2TH domain"/>
    <property type="match status" value="1"/>
</dbReference>
<dbReference type="NCBIfam" id="NF002211">
    <property type="entry name" value="PRK01103.1"/>
    <property type="match status" value="1"/>
</dbReference>
<keyword evidence="10 15" id="KW-0234">DNA repair</keyword>
<sequence length="275" mass="31159">MPELPEVETIVQGLKAPLCNRKINNVFVRDGRIVGHPDSPKTFKKNLEGEKIVSLGRRGKYIIIEITNGKLLIIHLRMTGQLLIKGREEKIDKHTHIIIQLDNETDLRFNNVRKFGRMYLINPDKPEQAGGFAKLGPEPLTEEFTPAKLKEIIKGRTTSIKNILLNQQLIAGIGNIYCDEALFRSGIKPDRPADKLTDEEIEKLHHEINNVIAAGIKYNGTTFSDYVNALGEEGSFQKELMVYNRFGENCHHCDCQIEKNKVAGRSSHYCPNCQQ</sequence>
<dbReference type="EMBL" id="JADPIE010000001">
    <property type="protein sequence ID" value="MBF8435901.1"/>
    <property type="molecule type" value="Genomic_DNA"/>
</dbReference>
<dbReference type="FunFam" id="1.10.8.50:FF:000003">
    <property type="entry name" value="Formamidopyrimidine-DNA glycosylase"/>
    <property type="match status" value="1"/>
</dbReference>
<evidence type="ECO:0000256" key="4">
    <source>
        <dbReference type="ARBA" id="ARBA00022723"/>
    </source>
</evidence>
<dbReference type="InterPro" id="IPR035937">
    <property type="entry name" value="FPG_N"/>
</dbReference>
<evidence type="ECO:0000256" key="1">
    <source>
        <dbReference type="ARBA" id="ARBA00001668"/>
    </source>
</evidence>
<dbReference type="Proteomes" id="UP000621436">
    <property type="component" value="Unassembled WGS sequence"/>
</dbReference>
<evidence type="ECO:0000259" key="16">
    <source>
        <dbReference type="PROSITE" id="PS51066"/>
    </source>
</evidence>
<comment type="caution">
    <text evidence="18">The sequence shown here is derived from an EMBL/GenBank/DDBJ whole genome shotgun (WGS) entry which is preliminary data.</text>
</comment>
<dbReference type="GO" id="GO:0006284">
    <property type="term" value="P:base-excision repair"/>
    <property type="evidence" value="ECO:0007669"/>
    <property type="project" value="InterPro"/>
</dbReference>
<feature type="binding site" evidence="15">
    <location>
        <position position="113"/>
    </location>
    <ligand>
        <name>DNA</name>
        <dbReference type="ChEBI" id="CHEBI:16991"/>
    </ligand>
</feature>
<dbReference type="GO" id="GO:0003684">
    <property type="term" value="F:damaged DNA binding"/>
    <property type="evidence" value="ECO:0007669"/>
    <property type="project" value="InterPro"/>
</dbReference>
<evidence type="ECO:0000256" key="10">
    <source>
        <dbReference type="ARBA" id="ARBA00023204"/>
    </source>
</evidence>
<evidence type="ECO:0000256" key="14">
    <source>
        <dbReference type="ARBA" id="ARBA00044632"/>
    </source>
</evidence>
<organism evidence="18 19">
    <name type="scientific">Halonatronomonas betaini</name>
    <dbReference type="NCBI Taxonomy" id="2778430"/>
    <lineage>
        <taxon>Bacteria</taxon>
        <taxon>Bacillati</taxon>
        <taxon>Bacillota</taxon>
        <taxon>Clostridia</taxon>
        <taxon>Halanaerobiales</taxon>
        <taxon>Halarsenatibacteraceae</taxon>
        <taxon>Halonatronomonas</taxon>
    </lineage>
</organism>
<dbReference type="InterPro" id="IPR010979">
    <property type="entry name" value="Ribosomal_uS13-like_H2TH"/>
</dbReference>
<evidence type="ECO:0000256" key="13">
    <source>
        <dbReference type="ARBA" id="ARBA00023295"/>
    </source>
</evidence>
<dbReference type="InterPro" id="IPR000214">
    <property type="entry name" value="Znf_DNA_glyclase/AP_lyase"/>
</dbReference>
<evidence type="ECO:0000256" key="3">
    <source>
        <dbReference type="ARBA" id="ARBA00011245"/>
    </source>
</evidence>
<dbReference type="AlphaFoldDB" id="A0A931ATI4"/>
<comment type="function">
    <text evidence="15">Involved in base excision repair of DNA damaged by oxidation or by mutagenic agents. Acts as DNA glycosylase that recognizes and removes damaged bases. Has a preference for oxidized purines, such as 7,8-dihydro-8-oxoguanine (8-oxoG). Has AP (apurinic/apyrimidinic) lyase activity and introduces nicks in the DNA strand. Cleaves the DNA backbone by beta-delta elimination to generate a single-strand break at the site of the removed base with both 3'- and 5'-phosphates.</text>
</comment>
<gene>
    <name evidence="15 18" type="primary">mutM</name>
    <name evidence="15" type="synonym">fpg</name>
    <name evidence="18" type="ORF">I0Q91_02310</name>
</gene>
<dbReference type="GO" id="GO:0034039">
    <property type="term" value="F:8-oxo-7,8-dihydroguanine DNA N-glycosylase activity"/>
    <property type="evidence" value="ECO:0007669"/>
    <property type="project" value="TreeGrafter"/>
</dbReference>
<feature type="domain" description="FPG-type" evidence="16">
    <location>
        <begin position="241"/>
        <end position="275"/>
    </location>
</feature>
<comment type="subunit">
    <text evidence="3 15">Monomer.</text>
</comment>
<dbReference type="SMART" id="SM00898">
    <property type="entry name" value="Fapy_DNA_glyco"/>
    <property type="match status" value="1"/>
</dbReference>
<accession>A0A931ATI4</accession>
<dbReference type="Pfam" id="PF06831">
    <property type="entry name" value="H2TH"/>
    <property type="match status" value="1"/>
</dbReference>
<keyword evidence="5 15" id="KW-0227">DNA damage</keyword>
<feature type="active site" description="Proton donor" evidence="15">
    <location>
        <position position="3"/>
    </location>
</feature>
<protein>
    <recommendedName>
        <fullName evidence="15">Formamidopyrimidine-DNA glycosylase</fullName>
        <shortName evidence="15">Fapy-DNA glycosylase</shortName>
        <ecNumber evidence="15">3.2.2.23</ecNumber>
    </recommendedName>
    <alternativeName>
        <fullName evidence="15">DNA-(apurinic or apyrimidinic site) lyase MutM</fullName>
        <shortName evidence="15">AP lyase MutM</shortName>
        <ecNumber evidence="15">4.2.99.18</ecNumber>
    </alternativeName>
</protein>
<evidence type="ECO:0000256" key="7">
    <source>
        <dbReference type="ARBA" id="ARBA00022801"/>
    </source>
</evidence>
<comment type="catalytic activity">
    <reaction evidence="1 15">
        <text>Hydrolysis of DNA containing ring-opened 7-methylguanine residues, releasing 2,6-diamino-4-hydroxy-5-(N-methyl)formamidopyrimidine.</text>
        <dbReference type="EC" id="3.2.2.23"/>
    </reaction>
</comment>
<dbReference type="InterPro" id="IPR020629">
    <property type="entry name" value="FPG_Glyclase"/>
</dbReference>
<evidence type="ECO:0000256" key="12">
    <source>
        <dbReference type="ARBA" id="ARBA00023268"/>
    </source>
</evidence>
<dbReference type="PROSITE" id="PS51066">
    <property type="entry name" value="ZF_FPG_2"/>
    <property type="match status" value="1"/>
</dbReference>
<dbReference type="GO" id="GO:0140078">
    <property type="term" value="F:class I DNA-(apurinic or apyrimidinic site) endonuclease activity"/>
    <property type="evidence" value="ECO:0007669"/>
    <property type="project" value="UniProtKB-EC"/>
</dbReference>
<dbReference type="PROSITE" id="PS51068">
    <property type="entry name" value="FPG_CAT"/>
    <property type="match status" value="1"/>
</dbReference>
<comment type="cofactor">
    <cofactor evidence="15">
        <name>Zn(2+)</name>
        <dbReference type="ChEBI" id="CHEBI:29105"/>
    </cofactor>
    <text evidence="15">Binds 1 zinc ion per subunit.</text>
</comment>
<evidence type="ECO:0000313" key="18">
    <source>
        <dbReference type="EMBL" id="MBF8435901.1"/>
    </source>
</evidence>
<name>A0A931ATI4_9FIRM</name>
<dbReference type="SUPFAM" id="SSF57716">
    <property type="entry name" value="Glucocorticoid receptor-like (DNA-binding domain)"/>
    <property type="match status" value="1"/>
</dbReference>
<keyword evidence="12 15" id="KW-0511">Multifunctional enzyme</keyword>
<evidence type="ECO:0000256" key="6">
    <source>
        <dbReference type="ARBA" id="ARBA00022771"/>
    </source>
</evidence>
<keyword evidence="19" id="KW-1185">Reference proteome</keyword>
<comment type="similarity">
    <text evidence="2 15">Belongs to the FPG family.</text>
</comment>
<dbReference type="PANTHER" id="PTHR22993">
    <property type="entry name" value="FORMAMIDOPYRIMIDINE-DNA GLYCOSYLASE"/>
    <property type="match status" value="1"/>
</dbReference>
<keyword evidence="9 15" id="KW-0238">DNA-binding</keyword>
<evidence type="ECO:0000256" key="11">
    <source>
        <dbReference type="ARBA" id="ARBA00023239"/>
    </source>
</evidence>
<dbReference type="InterPro" id="IPR015886">
    <property type="entry name" value="H2TH_FPG"/>
</dbReference>
<dbReference type="CDD" id="cd08966">
    <property type="entry name" value="EcFpg-like_N"/>
    <property type="match status" value="1"/>
</dbReference>
<dbReference type="GO" id="GO:0008270">
    <property type="term" value="F:zinc ion binding"/>
    <property type="evidence" value="ECO:0007669"/>
    <property type="project" value="UniProtKB-UniRule"/>
</dbReference>
<keyword evidence="8 15" id="KW-0862">Zinc</keyword>
<feature type="active site" description="Schiff-base intermediate with DNA" evidence="15">
    <location>
        <position position="2"/>
    </location>
</feature>
<evidence type="ECO:0000313" key="19">
    <source>
        <dbReference type="Proteomes" id="UP000621436"/>
    </source>
</evidence>
<feature type="active site" description="Proton donor; for delta-elimination activity" evidence="15">
    <location>
        <position position="265"/>
    </location>
</feature>
<dbReference type="Gene3D" id="3.20.190.10">
    <property type="entry name" value="MutM-like, N-terminal"/>
    <property type="match status" value="1"/>
</dbReference>
<dbReference type="EC" id="3.2.2.23" evidence="15"/>
<dbReference type="GO" id="GO:0003690">
    <property type="term" value="F:double-stranded DNA binding"/>
    <property type="evidence" value="ECO:0007669"/>
    <property type="project" value="UniProtKB-ARBA"/>
</dbReference>
<feature type="active site" description="Proton donor; for beta-elimination activity" evidence="15">
    <location>
        <position position="60"/>
    </location>
</feature>
<reference evidence="18" key="1">
    <citation type="submission" date="2020-11" db="EMBL/GenBank/DDBJ databases">
        <title>Halonatronomonas betainensis gen. nov., sp. nov. a novel haloalkaliphilic representative of the family Halanaerobiacae capable of betaine degradation.</title>
        <authorList>
            <person name="Boltyanskaya Y."/>
            <person name="Kevbrin V."/>
            <person name="Detkova E."/>
            <person name="Grouzdev D.S."/>
            <person name="Koziaeva V."/>
            <person name="Zhilina T."/>
        </authorList>
    </citation>
    <scope>NUCLEOTIDE SEQUENCE</scope>
    <source>
        <strain evidence="18">Z-7014</strain>
    </source>
</reference>
<evidence type="ECO:0000256" key="8">
    <source>
        <dbReference type="ARBA" id="ARBA00022833"/>
    </source>
</evidence>
<dbReference type="EC" id="4.2.99.18" evidence="15"/>
<keyword evidence="7 15" id="KW-0378">Hydrolase</keyword>
<feature type="binding site" evidence="15">
    <location>
        <position position="94"/>
    </location>
    <ligand>
        <name>DNA</name>
        <dbReference type="ChEBI" id="CHEBI:16991"/>
    </ligand>
</feature>
<evidence type="ECO:0000256" key="5">
    <source>
        <dbReference type="ARBA" id="ARBA00022763"/>
    </source>
</evidence>
<dbReference type="InterPro" id="IPR012319">
    <property type="entry name" value="FPG_cat"/>
</dbReference>
<keyword evidence="11 15" id="KW-0456">Lyase</keyword>
<evidence type="ECO:0000256" key="15">
    <source>
        <dbReference type="HAMAP-Rule" id="MF_00103"/>
    </source>
</evidence>
<dbReference type="Pfam" id="PF01149">
    <property type="entry name" value="Fapy_DNA_glyco"/>
    <property type="match status" value="1"/>
</dbReference>
<feature type="domain" description="Formamidopyrimidine-DNA glycosylase catalytic" evidence="17">
    <location>
        <begin position="2"/>
        <end position="116"/>
    </location>
</feature>
<evidence type="ECO:0000259" key="17">
    <source>
        <dbReference type="PROSITE" id="PS51068"/>
    </source>
</evidence>
<keyword evidence="4 15" id="KW-0479">Metal-binding</keyword>
<keyword evidence="13 15" id="KW-0326">Glycosidase</keyword>
<dbReference type="SUPFAM" id="SSF81624">
    <property type="entry name" value="N-terminal domain of MutM-like DNA repair proteins"/>
    <property type="match status" value="1"/>
</dbReference>
<dbReference type="SMART" id="SM01232">
    <property type="entry name" value="H2TH"/>
    <property type="match status" value="1"/>
</dbReference>
<keyword evidence="6 15" id="KW-0863">Zinc-finger</keyword>
<dbReference type="NCBIfam" id="TIGR00577">
    <property type="entry name" value="fpg"/>
    <property type="match status" value="1"/>
</dbReference>
<proteinExistence type="inferred from homology"/>
<evidence type="ECO:0000256" key="2">
    <source>
        <dbReference type="ARBA" id="ARBA00009409"/>
    </source>
</evidence>
<dbReference type="RefSeq" id="WP_270452604.1">
    <property type="nucleotide sequence ID" value="NZ_JADPIE010000001.1"/>
</dbReference>
<comment type="catalytic activity">
    <reaction evidence="14 15">
        <text>2'-deoxyribonucleotide-(2'-deoxyribose 5'-phosphate)-2'-deoxyribonucleotide-DNA = a 3'-end 2'-deoxyribonucleotide-(2,3-dehydro-2,3-deoxyribose 5'-phosphate)-DNA + a 5'-end 5'-phospho-2'-deoxyribonucleoside-DNA + H(+)</text>
        <dbReference type="Rhea" id="RHEA:66592"/>
        <dbReference type="Rhea" id="RHEA-COMP:13180"/>
        <dbReference type="Rhea" id="RHEA-COMP:16897"/>
        <dbReference type="Rhea" id="RHEA-COMP:17067"/>
        <dbReference type="ChEBI" id="CHEBI:15378"/>
        <dbReference type="ChEBI" id="CHEBI:136412"/>
        <dbReference type="ChEBI" id="CHEBI:157695"/>
        <dbReference type="ChEBI" id="CHEBI:167181"/>
        <dbReference type="EC" id="4.2.99.18"/>
    </reaction>
</comment>
<dbReference type="Gene3D" id="1.10.8.50">
    <property type="match status" value="1"/>
</dbReference>